<dbReference type="EMBL" id="CP020991">
    <property type="protein sequence ID" value="AUO19838.1"/>
    <property type="molecule type" value="Genomic_DNA"/>
</dbReference>
<dbReference type="PANTHER" id="PTHR44942">
    <property type="entry name" value="METHYLTRANSF_11 DOMAIN-CONTAINING PROTEIN"/>
    <property type="match status" value="1"/>
</dbReference>
<evidence type="ECO:0000313" key="5">
    <source>
        <dbReference type="EMBL" id="AUO19838.1"/>
    </source>
</evidence>
<keyword evidence="3 5" id="KW-0808">Transferase</keyword>
<dbReference type="GO" id="GO:0032259">
    <property type="term" value="P:methylation"/>
    <property type="evidence" value="ECO:0007669"/>
    <property type="project" value="UniProtKB-KW"/>
</dbReference>
<keyword evidence="2 5" id="KW-0489">Methyltransferase</keyword>
<dbReference type="Gene3D" id="3.40.50.150">
    <property type="entry name" value="Vaccinia Virus protein VP39"/>
    <property type="match status" value="1"/>
</dbReference>
<keyword evidence="6" id="KW-1185">Reference proteome</keyword>
<dbReference type="Proteomes" id="UP000235589">
    <property type="component" value="Chromosome"/>
</dbReference>
<evidence type="ECO:0000259" key="4">
    <source>
        <dbReference type="Pfam" id="PF08241"/>
    </source>
</evidence>
<dbReference type="SUPFAM" id="SSF53335">
    <property type="entry name" value="S-adenosyl-L-methionine-dependent methyltransferases"/>
    <property type="match status" value="1"/>
</dbReference>
<dbReference type="RefSeq" id="WP_102366007.1">
    <property type="nucleotide sequence ID" value="NZ_CP020991.1"/>
</dbReference>
<dbReference type="OrthoDB" id="9797252at2"/>
<gene>
    <name evidence="5" type="ORF">B9O19_01682</name>
</gene>
<evidence type="ECO:0000256" key="3">
    <source>
        <dbReference type="ARBA" id="ARBA00022679"/>
    </source>
</evidence>
<proteinExistence type="inferred from homology"/>
<dbReference type="GO" id="GO:0008757">
    <property type="term" value="F:S-adenosylmethionine-dependent methyltransferase activity"/>
    <property type="evidence" value="ECO:0007669"/>
    <property type="project" value="InterPro"/>
</dbReference>
<evidence type="ECO:0000256" key="2">
    <source>
        <dbReference type="ARBA" id="ARBA00022603"/>
    </source>
</evidence>
<dbReference type="GeneID" id="98063071"/>
<reference evidence="5 6" key="1">
    <citation type="submission" date="2017-04" db="EMBL/GenBank/DDBJ databases">
        <title>Monoglobus pectinilyticus 14 draft genome.</title>
        <authorList>
            <person name="Kim C."/>
            <person name="Rosendale D.I."/>
            <person name="Kelly W.J."/>
            <person name="Tannock G.W."/>
            <person name="Patchett M.L."/>
            <person name="Jordens J.Z."/>
        </authorList>
    </citation>
    <scope>NUCLEOTIDE SEQUENCE [LARGE SCALE GENOMIC DNA]</scope>
    <source>
        <strain evidence="5 6">14</strain>
    </source>
</reference>
<dbReference type="Pfam" id="PF08241">
    <property type="entry name" value="Methyltransf_11"/>
    <property type="match status" value="1"/>
</dbReference>
<dbReference type="KEGG" id="mpec:B9O19_01682"/>
<evidence type="ECO:0000313" key="6">
    <source>
        <dbReference type="Proteomes" id="UP000235589"/>
    </source>
</evidence>
<dbReference type="AlphaFoldDB" id="A0A2K9P5C2"/>
<accession>A0A2K9P5C2</accession>
<protein>
    <submittedName>
        <fullName evidence="5">Methyltransferase</fullName>
    </submittedName>
</protein>
<dbReference type="CDD" id="cd02440">
    <property type="entry name" value="AdoMet_MTases"/>
    <property type="match status" value="1"/>
</dbReference>
<comment type="similarity">
    <text evidence="1">Belongs to the methyltransferase superfamily.</text>
</comment>
<dbReference type="InterPro" id="IPR051052">
    <property type="entry name" value="Diverse_substrate_MTase"/>
</dbReference>
<evidence type="ECO:0000256" key="1">
    <source>
        <dbReference type="ARBA" id="ARBA00008361"/>
    </source>
</evidence>
<name>A0A2K9P5C2_9FIRM</name>
<dbReference type="InterPro" id="IPR029063">
    <property type="entry name" value="SAM-dependent_MTases_sf"/>
</dbReference>
<dbReference type="PANTHER" id="PTHR44942:SF4">
    <property type="entry name" value="METHYLTRANSFERASE TYPE 11 DOMAIN-CONTAINING PROTEIN"/>
    <property type="match status" value="1"/>
</dbReference>
<organism evidence="5 6">
    <name type="scientific">Monoglobus pectinilyticus</name>
    <dbReference type="NCBI Taxonomy" id="1981510"/>
    <lineage>
        <taxon>Bacteria</taxon>
        <taxon>Bacillati</taxon>
        <taxon>Bacillota</taxon>
        <taxon>Clostridia</taxon>
        <taxon>Monoglobales</taxon>
        <taxon>Monoglobaceae</taxon>
        <taxon>Monoglobus</taxon>
    </lineage>
</organism>
<feature type="domain" description="Methyltransferase type 11" evidence="4">
    <location>
        <begin position="43"/>
        <end position="135"/>
    </location>
</feature>
<sequence>MDNTNKFTGKSSVYASSRPKYAEQFIQYLKNSAGLGLESIVADIGSGTGILSSQLLDIGCTVIAVEPNDDMRNTAEKLLGGNERFNSVKGSAENTALEDYSVNYITVGQAFHWFDHKKFKAECKRILKPGGKVILVWNSRVSSNKMIKENAEICQKYCPGFTGFSGGIKNMDSAVSNFFDTKYKKKVFQNDLKFTKEKFIQRLKSASYMISEDSPNYEAYISALENLFDKYQKNGFLTMPNETKSYAGEI</sequence>
<dbReference type="InterPro" id="IPR013216">
    <property type="entry name" value="Methyltransf_11"/>
</dbReference>